<evidence type="ECO:0000313" key="2">
    <source>
        <dbReference type="EMBL" id="EEC12301.1"/>
    </source>
</evidence>
<proteinExistence type="evidence at protein level"/>
<evidence type="ECO:0000313" key="3">
    <source>
        <dbReference type="EnsemblMetazoa" id="ISCW009351-PA"/>
    </source>
</evidence>
<protein>
    <submittedName>
        <fullName evidence="2 3">Uncharacterized protein</fullName>
    </submittedName>
</protein>
<reference evidence="3" key="2">
    <citation type="submission" date="2020-05" db="UniProtKB">
        <authorList>
            <consortium name="EnsemblMetazoa"/>
        </authorList>
    </citation>
    <scope>IDENTIFICATION</scope>
    <source>
        <strain evidence="3">wikel</strain>
    </source>
</reference>
<evidence type="ECO:0000256" key="1">
    <source>
        <dbReference type="SAM" id="MobiDB-lite"/>
    </source>
</evidence>
<dbReference type="EMBL" id="DS831661">
    <property type="protein sequence ID" value="EEC12301.1"/>
    <property type="molecule type" value="Genomic_DNA"/>
</dbReference>
<feature type="non-terminal residue" evidence="2">
    <location>
        <position position="214"/>
    </location>
</feature>
<feature type="compositionally biased region" description="Basic and acidic residues" evidence="1">
    <location>
        <begin position="69"/>
        <end position="146"/>
    </location>
</feature>
<feature type="compositionally biased region" description="Polar residues" evidence="1">
    <location>
        <begin position="152"/>
        <end position="164"/>
    </location>
</feature>
<dbReference type="HOGENOM" id="CLU_1291807_0_0_1"/>
<dbReference type="InParanoid" id="B7Q0C9"/>
<keyword evidence="5" id="KW-1267">Proteomics identification</keyword>
<evidence type="ECO:0000313" key="4">
    <source>
        <dbReference type="Proteomes" id="UP000001555"/>
    </source>
</evidence>
<dbReference type="AlphaFoldDB" id="B7Q0C9"/>
<feature type="region of interest" description="Disordered" evidence="1">
    <location>
        <begin position="45"/>
        <end position="214"/>
    </location>
</feature>
<keyword evidence="4" id="KW-1185">Reference proteome</keyword>
<dbReference type="VEuPathDB" id="VectorBase:ISCP_030537"/>
<sequence length="214" mass="23399">VEPGDLSLTMAAQFQSLATDATGKTDAGMKRPILLSPEAIMMLASSIMPNESEEEALKQTEGPTGNEATEEHSKASEEVLEAKPKHSLDSTKQKDAQEEAQEEALREFPKKPSRKESKESSRKESKESSRKESKESSRKESKESSRKKSKEASQQPLRETSGESPETALKLGLEKDTVKLGPKRLAKDTPKATPEAIAKQVEDTSEGTAKETVE</sequence>
<dbReference type="VEuPathDB" id="VectorBase:ISCI009351"/>
<reference evidence="2 4" key="1">
    <citation type="submission" date="2008-03" db="EMBL/GenBank/DDBJ databases">
        <title>Annotation of Ixodes scapularis.</title>
        <authorList>
            <consortium name="Ixodes scapularis Genome Project Consortium"/>
            <person name="Caler E."/>
            <person name="Hannick L.I."/>
            <person name="Bidwell S."/>
            <person name="Joardar V."/>
            <person name="Thiagarajan M."/>
            <person name="Amedeo P."/>
            <person name="Galinsky K.J."/>
            <person name="Schobel S."/>
            <person name="Inman J."/>
            <person name="Hostetler J."/>
            <person name="Miller J."/>
            <person name="Hammond M."/>
            <person name="Megy K."/>
            <person name="Lawson D."/>
            <person name="Kodira C."/>
            <person name="Sutton G."/>
            <person name="Meyer J."/>
            <person name="Hill C.A."/>
            <person name="Birren B."/>
            <person name="Nene V."/>
            <person name="Collins F."/>
            <person name="Alarcon-Chaidez F."/>
            <person name="Wikel S."/>
            <person name="Strausberg R."/>
        </authorList>
    </citation>
    <scope>NUCLEOTIDE SEQUENCE [LARGE SCALE GENOMIC DNA]</scope>
    <source>
        <strain evidence="4">Wikel</strain>
        <strain evidence="2">Wikel colony</strain>
    </source>
</reference>
<name>B7Q0C9_IXOSC</name>
<organism>
    <name type="scientific">Ixodes scapularis</name>
    <name type="common">Black-legged tick</name>
    <name type="synonym">Deer tick</name>
    <dbReference type="NCBI Taxonomy" id="6945"/>
    <lineage>
        <taxon>Eukaryota</taxon>
        <taxon>Metazoa</taxon>
        <taxon>Ecdysozoa</taxon>
        <taxon>Arthropoda</taxon>
        <taxon>Chelicerata</taxon>
        <taxon>Arachnida</taxon>
        <taxon>Acari</taxon>
        <taxon>Parasitiformes</taxon>
        <taxon>Ixodida</taxon>
        <taxon>Ixodoidea</taxon>
        <taxon>Ixodidae</taxon>
        <taxon>Ixodinae</taxon>
        <taxon>Ixodes</taxon>
    </lineage>
</organism>
<accession>B7Q0C9</accession>
<dbReference type="Proteomes" id="UP000001555">
    <property type="component" value="Unassembled WGS sequence"/>
</dbReference>
<dbReference type="PaxDb" id="6945-B7Q0C9"/>
<gene>
    <name evidence="2" type="ORF">IscW_ISCW009351</name>
</gene>
<feature type="non-terminal residue" evidence="2">
    <location>
        <position position="1"/>
    </location>
</feature>
<dbReference type="EnsemblMetazoa" id="ISCW009351-RA">
    <property type="protein sequence ID" value="ISCW009351-PA"/>
    <property type="gene ID" value="ISCW009351"/>
</dbReference>
<evidence type="ECO:0007829" key="5">
    <source>
        <dbReference type="PeptideAtlas" id="B7Q0C9"/>
    </source>
</evidence>
<dbReference type="EMBL" id="ABJB010627175">
    <property type="status" value="NOT_ANNOTATED_CDS"/>
    <property type="molecule type" value="Genomic_DNA"/>
</dbReference>
<dbReference type="OrthoDB" id="6492171at2759"/>
<dbReference type="VEuPathDB" id="VectorBase:ISCW009351"/>